<organism evidence="2 3">
    <name type="scientific">Pseudochryseolinea flava</name>
    <dbReference type="NCBI Taxonomy" id="2059302"/>
    <lineage>
        <taxon>Bacteria</taxon>
        <taxon>Pseudomonadati</taxon>
        <taxon>Bacteroidota</taxon>
        <taxon>Cytophagia</taxon>
        <taxon>Cytophagales</taxon>
        <taxon>Fulvivirgaceae</taxon>
        <taxon>Pseudochryseolinea</taxon>
    </lineage>
</organism>
<dbReference type="EMBL" id="QMFY01000001">
    <property type="protein sequence ID" value="RAW02924.1"/>
    <property type="molecule type" value="Genomic_DNA"/>
</dbReference>
<name>A0A364Y736_9BACT</name>
<protein>
    <submittedName>
        <fullName evidence="2">Uncharacterized protein</fullName>
    </submittedName>
</protein>
<comment type="caution">
    <text evidence="2">The sequence shown here is derived from an EMBL/GenBank/DDBJ whole genome shotgun (WGS) entry which is preliminary data.</text>
</comment>
<keyword evidence="1" id="KW-1133">Transmembrane helix</keyword>
<evidence type="ECO:0000313" key="2">
    <source>
        <dbReference type="EMBL" id="RAW02924.1"/>
    </source>
</evidence>
<gene>
    <name evidence="2" type="ORF">DQQ10_02110</name>
</gene>
<evidence type="ECO:0000313" key="3">
    <source>
        <dbReference type="Proteomes" id="UP000251889"/>
    </source>
</evidence>
<keyword evidence="3" id="KW-1185">Reference proteome</keyword>
<dbReference type="Pfam" id="PF17329">
    <property type="entry name" value="DUF5367"/>
    <property type="match status" value="1"/>
</dbReference>
<feature type="transmembrane region" description="Helical" evidence="1">
    <location>
        <begin position="7"/>
        <end position="24"/>
    </location>
</feature>
<dbReference type="InterPro" id="IPR020509">
    <property type="entry name" value="Uncharacterised_YnzE"/>
</dbReference>
<feature type="transmembrane region" description="Helical" evidence="1">
    <location>
        <begin position="36"/>
        <end position="53"/>
    </location>
</feature>
<dbReference type="AlphaFoldDB" id="A0A364Y736"/>
<accession>A0A364Y736</accession>
<dbReference type="RefSeq" id="WP_112745138.1">
    <property type="nucleotide sequence ID" value="NZ_QMFY01000001.1"/>
</dbReference>
<sequence>MKILKAIAAGAFIWMLAVTSFTILENIPGFRESTTRQGIAVLLAMPCYAWLVASRYYRHVAQPNGLFVGLIASATALCLDALITVPFIEIPRGRSYDQFFTDPILWILVAENLTTIFLYWKFSVQKKRL</sequence>
<dbReference type="OrthoDB" id="840428at2"/>
<proteinExistence type="predicted"/>
<reference evidence="2 3" key="1">
    <citation type="submission" date="2018-06" db="EMBL/GenBank/DDBJ databases">
        <title>Chryseolinea flavus sp. nov., a member of the phylum Bacteroidetes isolated from soil.</title>
        <authorList>
            <person name="Li Y."/>
            <person name="Wang J."/>
        </authorList>
    </citation>
    <scope>NUCLEOTIDE SEQUENCE [LARGE SCALE GENOMIC DNA]</scope>
    <source>
        <strain evidence="2 3">SDU1-6</strain>
    </source>
</reference>
<evidence type="ECO:0000256" key="1">
    <source>
        <dbReference type="SAM" id="Phobius"/>
    </source>
</evidence>
<dbReference type="Proteomes" id="UP000251889">
    <property type="component" value="Unassembled WGS sequence"/>
</dbReference>
<feature type="transmembrane region" description="Helical" evidence="1">
    <location>
        <begin position="65"/>
        <end position="88"/>
    </location>
</feature>
<feature type="transmembrane region" description="Helical" evidence="1">
    <location>
        <begin position="103"/>
        <end position="120"/>
    </location>
</feature>
<keyword evidence="1" id="KW-0812">Transmembrane</keyword>
<keyword evidence="1" id="KW-0472">Membrane</keyword>